<dbReference type="Gene3D" id="2.60.120.260">
    <property type="entry name" value="Galactose-binding domain-like"/>
    <property type="match status" value="1"/>
</dbReference>
<gene>
    <name evidence="4" type="ORF">QJS10_CPB11g02138</name>
</gene>
<evidence type="ECO:0000313" key="4">
    <source>
        <dbReference type="EMBL" id="KAK1303475.1"/>
    </source>
</evidence>
<dbReference type="CDD" id="cd18186">
    <property type="entry name" value="BTB_POZ_ZBTB_KLHL-like"/>
    <property type="match status" value="1"/>
</dbReference>
<dbReference type="Pfam" id="PF00754">
    <property type="entry name" value="F5_F8_type_C"/>
    <property type="match status" value="1"/>
</dbReference>
<dbReference type="InterPro" id="IPR022041">
    <property type="entry name" value="Methyltransf_FA"/>
</dbReference>
<comment type="function">
    <text evidence="1">May act as a substrate-specific adapter of an E3 ubiquitin-protein ligase complex (CUL3-RBX1-BTB) which mediates the ubiquitination and subsequent proteasomal degradation of target proteins.</text>
</comment>
<comment type="caution">
    <text evidence="4">The sequence shown here is derived from an EMBL/GenBank/DDBJ whole genome shotgun (WGS) entry which is preliminary data.</text>
</comment>
<dbReference type="Proteomes" id="UP001180020">
    <property type="component" value="Unassembled WGS sequence"/>
</dbReference>
<evidence type="ECO:0000259" key="3">
    <source>
        <dbReference type="PROSITE" id="PS50097"/>
    </source>
</evidence>
<dbReference type="InterPro" id="IPR000210">
    <property type="entry name" value="BTB/POZ_dom"/>
</dbReference>
<dbReference type="AlphaFoldDB" id="A0AAV9DQR7"/>
<reference evidence="4" key="2">
    <citation type="submission" date="2023-06" db="EMBL/GenBank/DDBJ databases">
        <authorList>
            <person name="Ma L."/>
            <person name="Liu K.-W."/>
            <person name="Li Z."/>
            <person name="Hsiao Y.-Y."/>
            <person name="Qi Y."/>
            <person name="Fu T."/>
            <person name="Tang G."/>
            <person name="Zhang D."/>
            <person name="Sun W.-H."/>
            <person name="Liu D.-K."/>
            <person name="Li Y."/>
            <person name="Chen G.-Z."/>
            <person name="Liu X.-D."/>
            <person name="Liao X.-Y."/>
            <person name="Jiang Y.-T."/>
            <person name="Yu X."/>
            <person name="Hao Y."/>
            <person name="Huang J."/>
            <person name="Zhao X.-W."/>
            <person name="Ke S."/>
            <person name="Chen Y.-Y."/>
            <person name="Wu W.-L."/>
            <person name="Hsu J.-L."/>
            <person name="Lin Y.-F."/>
            <person name="Huang M.-D."/>
            <person name="Li C.-Y."/>
            <person name="Huang L."/>
            <person name="Wang Z.-W."/>
            <person name="Zhao X."/>
            <person name="Zhong W.-Y."/>
            <person name="Peng D.-H."/>
            <person name="Ahmad S."/>
            <person name="Lan S."/>
            <person name="Zhang J.-S."/>
            <person name="Tsai W.-C."/>
            <person name="Van De Peer Y."/>
            <person name="Liu Z.-J."/>
        </authorList>
    </citation>
    <scope>NUCLEOTIDE SEQUENCE</scope>
    <source>
        <strain evidence="4">CP</strain>
        <tissue evidence="4">Leaves</tissue>
    </source>
</reference>
<dbReference type="PANTHER" id="PTHR47457:SF1">
    <property type="entry name" value="BTB DOMAIN-CONTAINING PROTEIN-RELATED"/>
    <property type="match status" value="1"/>
</dbReference>
<dbReference type="SMART" id="SM00875">
    <property type="entry name" value="BACK"/>
    <property type="match status" value="1"/>
</dbReference>
<dbReference type="Gene3D" id="1.25.40.420">
    <property type="match status" value="1"/>
</dbReference>
<evidence type="ECO:0000256" key="2">
    <source>
        <dbReference type="ARBA" id="ARBA00004906"/>
    </source>
</evidence>
<evidence type="ECO:0000313" key="5">
    <source>
        <dbReference type="Proteomes" id="UP001180020"/>
    </source>
</evidence>
<dbReference type="SUPFAM" id="SSF49785">
    <property type="entry name" value="Galactose-binding domain-like"/>
    <property type="match status" value="1"/>
</dbReference>
<keyword evidence="5" id="KW-1185">Reference proteome</keyword>
<dbReference type="InterPro" id="IPR008979">
    <property type="entry name" value="Galactose-bd-like_sf"/>
</dbReference>
<protein>
    <submittedName>
        <fullName evidence="4">BTB/POZ domain-containing protein</fullName>
    </submittedName>
</protein>
<reference evidence="4" key="1">
    <citation type="journal article" date="2023" name="Nat. Commun.">
        <title>Diploid and tetraploid genomes of Acorus and the evolution of monocots.</title>
        <authorList>
            <person name="Ma L."/>
            <person name="Liu K.W."/>
            <person name="Li Z."/>
            <person name="Hsiao Y.Y."/>
            <person name="Qi Y."/>
            <person name="Fu T."/>
            <person name="Tang G.D."/>
            <person name="Zhang D."/>
            <person name="Sun W.H."/>
            <person name="Liu D.K."/>
            <person name="Li Y."/>
            <person name="Chen G.Z."/>
            <person name="Liu X.D."/>
            <person name="Liao X.Y."/>
            <person name="Jiang Y.T."/>
            <person name="Yu X."/>
            <person name="Hao Y."/>
            <person name="Huang J."/>
            <person name="Zhao X.W."/>
            <person name="Ke S."/>
            <person name="Chen Y.Y."/>
            <person name="Wu W.L."/>
            <person name="Hsu J.L."/>
            <person name="Lin Y.F."/>
            <person name="Huang M.D."/>
            <person name="Li C.Y."/>
            <person name="Huang L."/>
            <person name="Wang Z.W."/>
            <person name="Zhao X."/>
            <person name="Zhong W.Y."/>
            <person name="Peng D.H."/>
            <person name="Ahmad S."/>
            <person name="Lan S."/>
            <person name="Zhang J.S."/>
            <person name="Tsai W.C."/>
            <person name="Van de Peer Y."/>
            <person name="Liu Z.J."/>
        </authorList>
    </citation>
    <scope>NUCLEOTIDE SEQUENCE</scope>
    <source>
        <strain evidence="4">CP</strain>
    </source>
</reference>
<name>A0AAV9DQR7_ACOCL</name>
<dbReference type="InterPro" id="IPR000421">
    <property type="entry name" value="FA58C"/>
</dbReference>
<dbReference type="SUPFAM" id="SSF54695">
    <property type="entry name" value="POZ domain"/>
    <property type="match status" value="2"/>
</dbReference>
<dbReference type="Pfam" id="PF07707">
    <property type="entry name" value="BACK"/>
    <property type="match status" value="1"/>
</dbReference>
<accession>A0AAV9DQR7</accession>
<dbReference type="InterPro" id="IPR011705">
    <property type="entry name" value="BACK"/>
</dbReference>
<dbReference type="Pfam" id="PF00651">
    <property type="entry name" value="BTB"/>
    <property type="match status" value="2"/>
</dbReference>
<dbReference type="Gene3D" id="3.30.710.10">
    <property type="entry name" value="Potassium Channel Kv1.1, Chain A"/>
    <property type="match status" value="2"/>
</dbReference>
<evidence type="ECO:0000256" key="1">
    <source>
        <dbReference type="ARBA" id="ARBA00002668"/>
    </source>
</evidence>
<dbReference type="PROSITE" id="PS50097">
    <property type="entry name" value="BTB"/>
    <property type="match status" value="2"/>
</dbReference>
<dbReference type="PANTHER" id="PTHR47457">
    <property type="entry name" value="OS05G0345500 PROTEIN"/>
    <property type="match status" value="1"/>
</dbReference>
<feature type="domain" description="BTB" evidence="3">
    <location>
        <begin position="348"/>
        <end position="417"/>
    </location>
</feature>
<dbReference type="InterPro" id="IPR011333">
    <property type="entry name" value="SKP1/BTB/POZ_sf"/>
</dbReference>
<dbReference type="Pfam" id="PF12248">
    <property type="entry name" value="Methyltransf_FA"/>
    <property type="match status" value="1"/>
</dbReference>
<organism evidence="4 5">
    <name type="scientific">Acorus calamus</name>
    <name type="common">Sweet flag</name>
    <dbReference type="NCBI Taxonomy" id="4465"/>
    <lineage>
        <taxon>Eukaryota</taxon>
        <taxon>Viridiplantae</taxon>
        <taxon>Streptophyta</taxon>
        <taxon>Embryophyta</taxon>
        <taxon>Tracheophyta</taxon>
        <taxon>Spermatophyta</taxon>
        <taxon>Magnoliopsida</taxon>
        <taxon>Liliopsida</taxon>
        <taxon>Acoraceae</taxon>
        <taxon>Acorus</taxon>
    </lineage>
</organism>
<dbReference type="SMART" id="SM00225">
    <property type="entry name" value="BTB"/>
    <property type="match status" value="2"/>
</dbReference>
<feature type="domain" description="BTB" evidence="3">
    <location>
        <begin position="209"/>
        <end position="270"/>
    </location>
</feature>
<proteinExistence type="predicted"/>
<dbReference type="EMBL" id="JAUJYO010000011">
    <property type="protein sequence ID" value="KAK1303475.1"/>
    <property type="molecule type" value="Genomic_DNA"/>
</dbReference>
<sequence length="806" mass="91394">MGGEKHKKFLTVAPFECAWREELKFREAGRGCVAFEAFALNDVTIIFREQVGSQYYHYKIDNNPNYTIILGSNRNRRLKIEVDGKTVVDVAGVGLCSSSAFQSYWISIYDGLISIGEGRHPFQNLVFQWLDSNPNRSVQYVGLSSWDRHVGYRNVNVLPLDRPNCVRNLVGYDASEVGDEDDDEGDLDGLIDGYEEWGLANFLESGDLSDIIFVVGIEEKAVPAHKLILEASCSFSFSSDENVIRLPSVTHSVLHAVLQYIYTGRTQIVESQLIHVRNLSLKFQIPSLVKQSEEAIERFKMNKKLFDSSKNVELQHFGSHAFRCNIFPCELPIDAMKLKSFLSTGKHSDVDIYVDGHGLVAQSHKLILSLWSSPFAKMFTNGMIESCSSDVCLGDVSSEALSSMLQFMYSGKLEMKHEIEMDSLIVQLLLLADQFGVASLHRECCKAILECMSEDSVCAILQVISSIPSCKMLEDTCERIFSMHFDYCTTASTDFVSLDEATFKKVLEHPHLTVTSEERILDAILVWCMQANELCGWEYVDELLKSSTSQLLFHERLSSINVLLPLVRFPLMPSTLLEKLEKSVISDRIPVLEQLVMEAVQHSKPGFRRLENDDNVRLQHRRSSFKELQYICDGDNNGVIYFSGTSYGVHQWMNPVVSKKITVTASSPISRYTDPKALVSRTYQATSFAGPKIEDGQYRAWWMVDIGQDHQLMCNYYTLRHDGSSAYQRAWSLQGSLDGETWANLRVHENDRTICKPGQFASWPVNGPMALRPFRFFRVLLTGPTTCDSNPWNFCICFLELYGFFH</sequence>
<comment type="pathway">
    <text evidence="2">Protein modification; protein ubiquitination.</text>
</comment>